<name>A0ACD5WD32_AVESA</name>
<dbReference type="Proteomes" id="UP001732700">
    <property type="component" value="Chromosome 4A"/>
</dbReference>
<sequence length="1786" mass="200476">MFVTVASSRDSLGADPLSGREICISCGFFAQPGRYVGGWVPSVLLMLCTVTGMFLLRMSYVPLLDIVAFQCRLPFHSFLREVADDGSVVGGVEIGVVVSNRPAEFRTHFFWGSGSVELPLLMPRGSSRPLPGPPIMRVPDARFALVNVPSRPRRGRRPRVPTVIDPNSPIDWGRWKRKRDGFFPNVDPSIATQNRKRRRLTKKLRHTDFRAHRVRGPFPPDWTGFLAQFAESLKDDSDPTKYKPPKYAQLYIYDTTNEVDNRIRALHPDDSTDSGLDRDVVAALIDMFNEHNPMVRQFRQARELLEGRTVEKISIRLIAPKAGDDPQFSLPSSHELATLVVGDFTAEAPCRDIVIHETAARLQHISFLHPAFMSLQYPLLFPYAERGFQLDIPYRNASRQSRVNMTMQDYYCFLCHYRPGQPNPYLCYGLLSSQVVVDARACIDENRLYYILKHQDDFRSENVQGITDAVDEGSTDAASVGRKSILPSSHTGGRRKTTLTEWFVANDTYEEGRDLTYCDFPTEFTWDSPSRSWHPRRGGRKIGRVYYVNPNAGELYYMRMLLMVVKGATSYTDIRTFENTVYDSFKAACNARGLLGDDLEWYRAFDEAVVWGFGPRLRRLFVTMLIHCGVKNEKDFFNRYWVHLADDIQYNARVRLGNMDYMIPDADLRDMLLDSLTELFIKAGSSIANFCLPLKTSCQTVYYDNRLIREELSYDADKLSTEAIVFLRSLNVGQTVAYNTIVDAVLKEKPGFYFVSGFGGAGKTFLWNTIIAFLRGQKKIVLTVASCGVAALLLVGGRTTHSRFKIPLQIEDNSFCDIKRGTNLAKLLKETVLIIWDEALMTSRKCFEALDRSLRDVLSVDDPLLADVPFGGKVVVLGGDLRQILPVIEGGSRPQIVDAAITQSPLWKAVVPLTLSQNMRLSMPNADSSIQEGIAIFSKWVLDLGDGKLPMTAREGETERTWIKIPEDLLIHTDGDKIAAIVSSTYVDFDINYRNMSYLCERAILAPTNDFAFEINDHMLSLVPETGREYLSFDSIANDSDVVHEADLFYPAEVLNGIDLINYPQHRLVLKIGVPIMLLRNLSQADGLCNGTRLIVKELADRVIQAVIMTGSHVGHVVYIPRIELISNKTRYPFLLKRRQFPVRVCYAMTINKSQGQTLSFVGIYLKQPVFSHDTPCVSSLFLICMANQQNFDSLSVVRPGNTRFSIRVYVSRLWHHRGATDSGPIKHTDMVLLDAEGNHMYAEISEKLVNDFINLVEEGKIYDIRKFFVFPKKYDFRPVDADAMIRFTKYTTVVERLGLESLFPFCTYELTPFAQLPRPSDMPEQFTDVLGVVSGVSDAVQYHSASRAEPSVKRIVYIKDQTGSQITVNLWGSRATDFDGAEVMELGKTEPVIIIFVGTLVKTFEGRRGVSGSAACRWYINEDLPDINNFRRGLHGQVPVIEYIRLAGQTDAEVAAQVNLETKTVKELTDLDIFDYREARFYCTATLARLSPGQRWWFSSCTLCHKTSVPEGAAYRCSDPTCLGTDALPRYKICFVAADDGAETEFVFFDRVGRELLGLPLLSLLRHGHPPGVELARILESVRRDSSVPKELTAVISRKFRFVVSISNKIYQNTGEEGGMSFQVHRIDAVTARQAQSSVCYRGSGSTSGSALASSYGEGEVPMGSSPELTCGETLSPEDRHPVPLQNTPTSVMKTPLPTVPRVGASNTVRRSLFGTDKAAGGNPTVENKLVNTEEHQNVVDVDESAESAEPPMSKVDLARLAKKNKNPQVAADDLPLSQIKKQRK</sequence>
<reference evidence="1" key="1">
    <citation type="submission" date="2021-05" db="EMBL/GenBank/DDBJ databases">
        <authorList>
            <person name="Scholz U."/>
            <person name="Mascher M."/>
            <person name="Fiebig A."/>
        </authorList>
    </citation>
    <scope>NUCLEOTIDE SEQUENCE [LARGE SCALE GENOMIC DNA]</scope>
</reference>
<protein>
    <submittedName>
        <fullName evidence="1">Uncharacterized protein</fullName>
    </submittedName>
</protein>
<accession>A0ACD5WD32</accession>
<organism evidence="1 2">
    <name type="scientific">Avena sativa</name>
    <name type="common">Oat</name>
    <dbReference type="NCBI Taxonomy" id="4498"/>
    <lineage>
        <taxon>Eukaryota</taxon>
        <taxon>Viridiplantae</taxon>
        <taxon>Streptophyta</taxon>
        <taxon>Embryophyta</taxon>
        <taxon>Tracheophyta</taxon>
        <taxon>Spermatophyta</taxon>
        <taxon>Magnoliopsida</taxon>
        <taxon>Liliopsida</taxon>
        <taxon>Poales</taxon>
        <taxon>Poaceae</taxon>
        <taxon>BOP clade</taxon>
        <taxon>Pooideae</taxon>
        <taxon>Poodae</taxon>
        <taxon>Poeae</taxon>
        <taxon>Poeae Chloroplast Group 1 (Aveneae type)</taxon>
        <taxon>Aveninae</taxon>
        <taxon>Avena</taxon>
    </lineage>
</organism>
<evidence type="ECO:0000313" key="2">
    <source>
        <dbReference type="Proteomes" id="UP001732700"/>
    </source>
</evidence>
<keyword evidence="2" id="KW-1185">Reference proteome</keyword>
<evidence type="ECO:0000313" key="1">
    <source>
        <dbReference type="EnsemblPlants" id="AVESA.00010b.r2.4AG0620320.1.CDS"/>
    </source>
</evidence>
<dbReference type="EnsemblPlants" id="AVESA.00010b.r2.4AG0620320.1">
    <property type="protein sequence ID" value="AVESA.00010b.r2.4AG0620320.1.CDS"/>
    <property type="gene ID" value="AVESA.00010b.r2.4AG0620320"/>
</dbReference>
<proteinExistence type="predicted"/>
<reference evidence="1" key="2">
    <citation type="submission" date="2025-09" db="UniProtKB">
        <authorList>
            <consortium name="EnsemblPlants"/>
        </authorList>
    </citation>
    <scope>IDENTIFICATION</scope>
</reference>